<dbReference type="AlphaFoldDB" id="A0A2C5Y7B1"/>
<feature type="region of interest" description="Disordered" evidence="2">
    <location>
        <begin position="175"/>
        <end position="220"/>
    </location>
</feature>
<feature type="compositionally biased region" description="Basic and acidic residues" evidence="2">
    <location>
        <begin position="252"/>
        <end position="261"/>
    </location>
</feature>
<evidence type="ECO:0000313" key="5">
    <source>
        <dbReference type="Proteomes" id="UP000226192"/>
    </source>
</evidence>
<dbReference type="Pfam" id="PF12927">
    <property type="entry name" value="DUF3835"/>
    <property type="match status" value="1"/>
</dbReference>
<dbReference type="STRING" id="1399860.A0A2C5Y7B1"/>
<feature type="compositionally biased region" description="Acidic residues" evidence="2">
    <location>
        <begin position="300"/>
        <end position="312"/>
    </location>
</feature>
<feature type="compositionally biased region" description="Acidic residues" evidence="2">
    <location>
        <begin position="320"/>
        <end position="337"/>
    </location>
</feature>
<evidence type="ECO:0000256" key="1">
    <source>
        <dbReference type="SAM" id="Coils"/>
    </source>
</evidence>
<name>A0A2C5Y7B1_9HYPO</name>
<feature type="compositionally biased region" description="Acidic residues" evidence="2">
    <location>
        <begin position="377"/>
        <end position="387"/>
    </location>
</feature>
<gene>
    <name evidence="4" type="ORF">CDD81_6104</name>
</gene>
<feature type="compositionally biased region" description="Low complexity" evidence="2">
    <location>
        <begin position="203"/>
        <end position="216"/>
    </location>
</feature>
<accession>A0A2C5Y7B1</accession>
<dbReference type="GO" id="GO:0003714">
    <property type="term" value="F:transcription corepressor activity"/>
    <property type="evidence" value="ECO:0007669"/>
    <property type="project" value="TreeGrafter"/>
</dbReference>
<reference evidence="4 5" key="1">
    <citation type="submission" date="2017-06" db="EMBL/GenBank/DDBJ databases">
        <title>Ant-infecting Ophiocordyceps genomes reveal a high diversity of potential behavioral manipulation genes and a possible major role for enterotoxins.</title>
        <authorList>
            <person name="De Bekker C."/>
            <person name="Evans H.C."/>
            <person name="Brachmann A."/>
            <person name="Hughes D.P."/>
        </authorList>
    </citation>
    <scope>NUCLEOTIDE SEQUENCE [LARGE SCALE GENOMIC DNA]</scope>
    <source>
        <strain evidence="4 5">Map64</strain>
    </source>
</reference>
<dbReference type="Proteomes" id="UP000226192">
    <property type="component" value="Unassembled WGS sequence"/>
</dbReference>
<comment type="caution">
    <text evidence="4">The sequence shown here is derived from an EMBL/GenBank/DDBJ whole genome shotgun (WGS) entry which is preliminary data.</text>
</comment>
<evidence type="ECO:0000259" key="3">
    <source>
        <dbReference type="Pfam" id="PF12927"/>
    </source>
</evidence>
<dbReference type="Pfam" id="PF13758">
    <property type="entry name" value="Prefoldin_3"/>
    <property type="match status" value="1"/>
</dbReference>
<dbReference type="EMBL" id="NJET01000052">
    <property type="protein sequence ID" value="PHH63330.1"/>
    <property type="molecule type" value="Genomic_DNA"/>
</dbReference>
<feature type="region of interest" description="Disordered" evidence="2">
    <location>
        <begin position="299"/>
        <end position="347"/>
    </location>
</feature>
<dbReference type="OrthoDB" id="21413at2759"/>
<dbReference type="PANTHER" id="PTHR15111:SF0">
    <property type="entry name" value="UNCONVENTIONAL PREFOLDIN RPB5 INTERACTOR 1"/>
    <property type="match status" value="1"/>
</dbReference>
<keyword evidence="5" id="KW-1185">Reference proteome</keyword>
<sequence>MLATADLSGANGHELQAKAHQLRSALHHWQVWDAEYEALKEEVEAVSDDSSQADKLRGIHQGFEGEFLRGKELDEIFGQQQGRTRSQIISTLQRRVDYVSKNIQDLQRQLSAAERNEAVVEDAKQSGVTDADDQPITDIVEVLDDHDNVVSYQLKRPGDSVSRITEALEKTGLGNAIDGSAASEKPAAASASSRPQVKTNKFLPRAPARPAQPLAQGPVPSKKTIAFVDDDAPAPEASASSEMSRPAKRVKRIMETAKEQESISNEEPVIPDNEDAHDAALRQEMLRYGMGEVGAVVAELELEEGATDEDGSDAYHADEYNDDDDYSDDEDEDEDAEDRFGRSISRLVTDEYRQRMLELEKKLGVKSRFTQAAAQDADADEEEDEEHDQGIGRILVKHGSQDLACASRREPSKSSLKANQGSKGDADKKGVRFAPSLDIAPEHQDGATPANGKDEPLVEPLSDIVERPVLSGETSHAQARETKSRFKLAIRDGPPGQEVPKSFLEAPARLHHQDVRHGPPGPEGVTLANELVEREPASEAVPPSHVENAVSHGALAAEHQRLRNRFIQRQGGYLEPEEQAVEIVDQETGEAPAMSRFKAARLSHQ</sequence>
<dbReference type="GO" id="GO:0019212">
    <property type="term" value="F:phosphatase inhibitor activity"/>
    <property type="evidence" value="ECO:0007669"/>
    <property type="project" value="TreeGrafter"/>
</dbReference>
<feature type="compositionally biased region" description="Polar residues" evidence="2">
    <location>
        <begin position="413"/>
        <end position="422"/>
    </location>
</feature>
<evidence type="ECO:0000256" key="2">
    <source>
        <dbReference type="SAM" id="MobiDB-lite"/>
    </source>
</evidence>
<feature type="coiled-coil region" evidence="1">
    <location>
        <begin position="89"/>
        <end position="123"/>
    </location>
</feature>
<dbReference type="InterPro" id="IPR039553">
    <property type="entry name" value="Prefoldin-like"/>
</dbReference>
<protein>
    <recommendedName>
        <fullName evidence="3">DUF3835 domain-containing protein</fullName>
    </recommendedName>
</protein>
<evidence type="ECO:0000313" key="4">
    <source>
        <dbReference type="EMBL" id="PHH63330.1"/>
    </source>
</evidence>
<dbReference type="GO" id="GO:0003682">
    <property type="term" value="F:chromatin binding"/>
    <property type="evidence" value="ECO:0007669"/>
    <property type="project" value="TreeGrafter"/>
</dbReference>
<proteinExistence type="predicted"/>
<keyword evidence="1" id="KW-0175">Coiled coil</keyword>
<feature type="region of interest" description="Disordered" evidence="2">
    <location>
        <begin position="364"/>
        <end position="482"/>
    </location>
</feature>
<dbReference type="GO" id="GO:0000122">
    <property type="term" value="P:negative regulation of transcription by RNA polymerase II"/>
    <property type="evidence" value="ECO:0007669"/>
    <property type="project" value="TreeGrafter"/>
</dbReference>
<dbReference type="InterPro" id="IPR052255">
    <property type="entry name" value="RNA_pol_II_subunit5-mediator"/>
</dbReference>
<feature type="domain" description="DUF3835" evidence="3">
    <location>
        <begin position="527"/>
        <end position="602"/>
    </location>
</feature>
<feature type="compositionally biased region" description="Low complexity" evidence="2">
    <location>
        <begin position="180"/>
        <end position="193"/>
    </location>
</feature>
<feature type="region of interest" description="Disordered" evidence="2">
    <location>
        <begin position="232"/>
        <end position="274"/>
    </location>
</feature>
<dbReference type="PANTHER" id="PTHR15111">
    <property type="entry name" value="RNA POLYMERASE II SUBUNIT 5-MEDIATING PROTEIN NNX3"/>
    <property type="match status" value="1"/>
</dbReference>
<dbReference type="InterPro" id="IPR024325">
    <property type="entry name" value="DUF3835"/>
</dbReference>
<organism evidence="4 5">
    <name type="scientific">Ophiocordyceps australis</name>
    <dbReference type="NCBI Taxonomy" id="1399860"/>
    <lineage>
        <taxon>Eukaryota</taxon>
        <taxon>Fungi</taxon>
        <taxon>Dikarya</taxon>
        <taxon>Ascomycota</taxon>
        <taxon>Pezizomycotina</taxon>
        <taxon>Sordariomycetes</taxon>
        <taxon>Hypocreomycetidae</taxon>
        <taxon>Hypocreales</taxon>
        <taxon>Ophiocordycipitaceae</taxon>
        <taxon>Ophiocordyceps</taxon>
    </lineage>
</organism>